<feature type="domain" description="Retrotransposon gag" evidence="1">
    <location>
        <begin position="74"/>
        <end position="141"/>
    </location>
</feature>
<dbReference type="Pfam" id="PF03732">
    <property type="entry name" value="Retrotrans_gag"/>
    <property type="match status" value="1"/>
</dbReference>
<gene>
    <name evidence="2" type="ORF">Ddye_021611</name>
</gene>
<organism evidence="2 3">
    <name type="scientific">Dipteronia dyeriana</name>
    <dbReference type="NCBI Taxonomy" id="168575"/>
    <lineage>
        <taxon>Eukaryota</taxon>
        <taxon>Viridiplantae</taxon>
        <taxon>Streptophyta</taxon>
        <taxon>Embryophyta</taxon>
        <taxon>Tracheophyta</taxon>
        <taxon>Spermatophyta</taxon>
        <taxon>Magnoliopsida</taxon>
        <taxon>eudicotyledons</taxon>
        <taxon>Gunneridae</taxon>
        <taxon>Pentapetalae</taxon>
        <taxon>rosids</taxon>
        <taxon>malvids</taxon>
        <taxon>Sapindales</taxon>
        <taxon>Sapindaceae</taxon>
        <taxon>Hippocastanoideae</taxon>
        <taxon>Acereae</taxon>
        <taxon>Dipteronia</taxon>
    </lineage>
</organism>
<dbReference type="InterPro" id="IPR005162">
    <property type="entry name" value="Retrotrans_gag_dom"/>
</dbReference>
<accession>A0AAD9U2T0</accession>
<evidence type="ECO:0000313" key="3">
    <source>
        <dbReference type="Proteomes" id="UP001280121"/>
    </source>
</evidence>
<proteinExistence type="predicted"/>
<sequence>MIMGKALGCEHGRDSKALLGVRNAMELENLLRDMEQYFKAARIPVREQLNIINIYRGGDVKLLLHIRLEDDLSAGRPKINTWESLKKELKDQFLSYNTNWLARENLKKLKLTGSVQDYVNEFSSLMLEILNMSKEDKLFNFT</sequence>
<keyword evidence="3" id="KW-1185">Reference proteome</keyword>
<protein>
    <recommendedName>
        <fullName evidence="1">Retrotransposon gag domain-containing protein</fullName>
    </recommendedName>
</protein>
<comment type="caution">
    <text evidence="2">The sequence shown here is derived from an EMBL/GenBank/DDBJ whole genome shotgun (WGS) entry which is preliminary data.</text>
</comment>
<evidence type="ECO:0000259" key="1">
    <source>
        <dbReference type="Pfam" id="PF03732"/>
    </source>
</evidence>
<dbReference type="AlphaFoldDB" id="A0AAD9U2T0"/>
<dbReference type="EMBL" id="JANJYI010000006">
    <property type="protein sequence ID" value="KAK2646416.1"/>
    <property type="molecule type" value="Genomic_DNA"/>
</dbReference>
<name>A0AAD9U2T0_9ROSI</name>
<evidence type="ECO:0000313" key="2">
    <source>
        <dbReference type="EMBL" id="KAK2646416.1"/>
    </source>
</evidence>
<dbReference type="Proteomes" id="UP001280121">
    <property type="component" value="Unassembled WGS sequence"/>
</dbReference>
<reference evidence="2" key="1">
    <citation type="journal article" date="2023" name="Plant J.">
        <title>Genome sequences and population genomics provide insights into the demographic history, inbreeding, and mutation load of two 'living fossil' tree species of Dipteronia.</title>
        <authorList>
            <person name="Feng Y."/>
            <person name="Comes H.P."/>
            <person name="Chen J."/>
            <person name="Zhu S."/>
            <person name="Lu R."/>
            <person name="Zhang X."/>
            <person name="Li P."/>
            <person name="Qiu J."/>
            <person name="Olsen K.M."/>
            <person name="Qiu Y."/>
        </authorList>
    </citation>
    <scope>NUCLEOTIDE SEQUENCE</scope>
    <source>
        <strain evidence="2">KIB01</strain>
    </source>
</reference>